<dbReference type="Proteomes" id="UP001583280">
    <property type="component" value="Unassembled WGS sequence"/>
</dbReference>
<evidence type="ECO:0000256" key="2">
    <source>
        <dbReference type="SAM" id="Phobius"/>
    </source>
</evidence>
<accession>A0ABR3Z759</accession>
<comment type="caution">
    <text evidence="4">The sequence shown here is derived from an EMBL/GenBank/DDBJ whole genome shotgun (WGS) entry which is preliminary data.</text>
</comment>
<feature type="transmembrane region" description="Helical" evidence="2">
    <location>
        <begin position="75"/>
        <end position="98"/>
    </location>
</feature>
<proteinExistence type="predicted"/>
<sequence>MLALGLPFRLRPGFLALALFVSESFAAQALSSETLDNTVMCVYPMSGHYGVLNRCLFYTCLLIAVVGWKLNWIVLAASIWAFLISAISAVHIWALVTMGSNPDVVDLDILAAWIIIVASLMMWNGMLTFSRMLKNRRARPIITVWALFLLPAPIAYLAGGPKALRKIHAYSKAVEVACYNPEGVLLTSPAQLWRNDSSWNCTYNCFSAEPSLFRDSNEVVVIPANIASFLPKYVIAGCFIALAAALFGFYAIMVGHQSSGRYFFDSSSAPLSKFRSPKDPLAAENSPVIPGTIPPERRQQKKTGVAVSDITSKMATTIPLSIAMVLLTVPLVVFTELAFHGYKGSTPLPAYDMLRGVGQWYAWVALAMVIIVSSFTPIMDYMDKYWF</sequence>
<feature type="transmembrane region" description="Helical" evidence="2">
    <location>
        <begin position="110"/>
        <end position="129"/>
    </location>
</feature>
<keyword evidence="2" id="KW-0812">Transmembrane</keyword>
<keyword evidence="2" id="KW-1133">Transmembrane helix</keyword>
<evidence type="ECO:0000313" key="4">
    <source>
        <dbReference type="EMBL" id="KAL1895369.1"/>
    </source>
</evidence>
<evidence type="ECO:0000313" key="5">
    <source>
        <dbReference type="Proteomes" id="UP001583280"/>
    </source>
</evidence>
<feature type="chain" id="PRO_5047443917" evidence="3">
    <location>
        <begin position="27"/>
        <end position="387"/>
    </location>
</feature>
<feature type="transmembrane region" description="Helical" evidence="2">
    <location>
        <begin position="141"/>
        <end position="159"/>
    </location>
</feature>
<keyword evidence="2" id="KW-0472">Membrane</keyword>
<protein>
    <submittedName>
        <fullName evidence="4">Uncharacterized protein</fullName>
    </submittedName>
</protein>
<evidence type="ECO:0000256" key="1">
    <source>
        <dbReference type="SAM" id="MobiDB-lite"/>
    </source>
</evidence>
<dbReference type="EMBL" id="JAWDJO010000073">
    <property type="protein sequence ID" value="KAL1895369.1"/>
    <property type="molecule type" value="Genomic_DNA"/>
</dbReference>
<keyword evidence="5" id="KW-1185">Reference proteome</keyword>
<evidence type="ECO:0000256" key="3">
    <source>
        <dbReference type="SAM" id="SignalP"/>
    </source>
</evidence>
<keyword evidence="3" id="KW-0732">Signal</keyword>
<feature type="transmembrane region" description="Helical" evidence="2">
    <location>
        <begin position="233"/>
        <end position="253"/>
    </location>
</feature>
<feature type="transmembrane region" description="Helical" evidence="2">
    <location>
        <begin position="320"/>
        <end position="340"/>
    </location>
</feature>
<name>A0ABR3Z759_9PEZI</name>
<feature type="region of interest" description="Disordered" evidence="1">
    <location>
        <begin position="275"/>
        <end position="295"/>
    </location>
</feature>
<reference evidence="4 5" key="1">
    <citation type="journal article" date="2024" name="IMA Fungus">
        <title>IMA Genome - F19 : A genome assembly and annotation guide to empower mycologists, including annotated draft genome sequences of Ceratocystis pirilliformis, Diaporthe australafricana, Fusarium ophioides, Paecilomyces lecythidis, and Sporothrix stenoceras.</title>
        <authorList>
            <person name="Aylward J."/>
            <person name="Wilson A.M."/>
            <person name="Visagie C.M."/>
            <person name="Spraker J."/>
            <person name="Barnes I."/>
            <person name="Buitendag C."/>
            <person name="Ceriani C."/>
            <person name="Del Mar Angel L."/>
            <person name="du Plessis D."/>
            <person name="Fuchs T."/>
            <person name="Gasser K."/>
            <person name="Kramer D."/>
            <person name="Li W."/>
            <person name="Munsamy K."/>
            <person name="Piso A."/>
            <person name="Price J.L."/>
            <person name="Sonnekus B."/>
            <person name="Thomas C."/>
            <person name="van der Nest A."/>
            <person name="van Dijk A."/>
            <person name="van Heerden A."/>
            <person name="van Vuuren N."/>
            <person name="Yilmaz N."/>
            <person name="Duong T.A."/>
            <person name="van der Merwe N.A."/>
            <person name="Wingfield M.J."/>
            <person name="Wingfield B.D."/>
        </authorList>
    </citation>
    <scope>NUCLEOTIDE SEQUENCE [LARGE SCALE GENOMIC DNA]</scope>
    <source>
        <strain evidence="4 5">CMW 12675</strain>
    </source>
</reference>
<gene>
    <name evidence="4" type="ORF">Cpir12675_003229</name>
</gene>
<organism evidence="4 5">
    <name type="scientific">Ceratocystis pirilliformis</name>
    <dbReference type="NCBI Taxonomy" id="259994"/>
    <lineage>
        <taxon>Eukaryota</taxon>
        <taxon>Fungi</taxon>
        <taxon>Dikarya</taxon>
        <taxon>Ascomycota</taxon>
        <taxon>Pezizomycotina</taxon>
        <taxon>Sordariomycetes</taxon>
        <taxon>Hypocreomycetidae</taxon>
        <taxon>Microascales</taxon>
        <taxon>Ceratocystidaceae</taxon>
        <taxon>Ceratocystis</taxon>
    </lineage>
</organism>
<feature type="signal peptide" evidence="3">
    <location>
        <begin position="1"/>
        <end position="26"/>
    </location>
</feature>
<feature type="transmembrane region" description="Helical" evidence="2">
    <location>
        <begin position="50"/>
        <end position="68"/>
    </location>
</feature>
<feature type="transmembrane region" description="Helical" evidence="2">
    <location>
        <begin position="360"/>
        <end position="379"/>
    </location>
</feature>